<evidence type="ECO:0000256" key="1">
    <source>
        <dbReference type="ARBA" id="ARBA00006035"/>
    </source>
</evidence>
<evidence type="ECO:0000256" key="2">
    <source>
        <dbReference type="ARBA" id="ARBA00022705"/>
    </source>
</evidence>
<dbReference type="GO" id="GO:0043625">
    <property type="term" value="C:delta DNA polymerase complex"/>
    <property type="evidence" value="ECO:0007669"/>
    <property type="project" value="UniProtKB-ARBA"/>
</dbReference>
<dbReference type="GO" id="GO:0003677">
    <property type="term" value="F:DNA binding"/>
    <property type="evidence" value="ECO:0007669"/>
    <property type="project" value="InterPro"/>
</dbReference>
<evidence type="ECO:0000313" key="5">
    <source>
        <dbReference type="Proteomes" id="UP000035642"/>
    </source>
</evidence>
<evidence type="ECO:0000259" key="3">
    <source>
        <dbReference type="Pfam" id="PF04042"/>
    </source>
</evidence>
<organism evidence="5 6">
    <name type="scientific">Angiostrongylus cantonensis</name>
    <name type="common">Rat lungworm</name>
    <dbReference type="NCBI Taxonomy" id="6313"/>
    <lineage>
        <taxon>Eukaryota</taxon>
        <taxon>Metazoa</taxon>
        <taxon>Ecdysozoa</taxon>
        <taxon>Nematoda</taxon>
        <taxon>Chromadorea</taxon>
        <taxon>Rhabditida</taxon>
        <taxon>Rhabditina</taxon>
        <taxon>Rhabditomorpha</taxon>
        <taxon>Strongyloidea</taxon>
        <taxon>Metastrongylidae</taxon>
        <taxon>Angiostrongylus</taxon>
    </lineage>
</organism>
<reference evidence="6" key="2">
    <citation type="submission" date="2017-02" db="UniProtKB">
        <authorList>
            <consortium name="WormBaseParasite"/>
        </authorList>
    </citation>
    <scope>IDENTIFICATION</scope>
</reference>
<keyword evidence="2" id="KW-0235">DNA replication</keyword>
<dbReference type="Proteomes" id="UP000035642">
    <property type="component" value="Unassembled WGS sequence"/>
</dbReference>
<dbReference type="InterPro" id="IPR040663">
    <property type="entry name" value="DNA_pol_D_N"/>
</dbReference>
<name>A0A0K0DEP9_ANGCA</name>
<dbReference type="Pfam" id="PF18018">
    <property type="entry name" value="DNA_pol_D_N"/>
    <property type="match status" value="1"/>
</dbReference>
<dbReference type="Gene3D" id="3.60.21.50">
    <property type="match status" value="1"/>
</dbReference>
<feature type="domain" description="DNA polymerase delta subunit OB-fold" evidence="4">
    <location>
        <begin position="32"/>
        <end position="163"/>
    </location>
</feature>
<dbReference type="AlphaFoldDB" id="A0A0K0DEP9"/>
<comment type="similarity">
    <text evidence="1">Belongs to the DNA polymerase delta/II small subunit family.</text>
</comment>
<accession>A0A0K0DEP9</accession>
<dbReference type="PANTHER" id="PTHR10416">
    <property type="entry name" value="DNA POLYMERASE DELTA SUBUNIT 2"/>
    <property type="match status" value="1"/>
</dbReference>
<dbReference type="Pfam" id="PF04042">
    <property type="entry name" value="DNA_pol_E_B"/>
    <property type="match status" value="1"/>
</dbReference>
<dbReference type="InterPro" id="IPR024826">
    <property type="entry name" value="DNA_pol_delta/II_ssu"/>
</dbReference>
<reference evidence="5" key="1">
    <citation type="submission" date="2012-09" db="EMBL/GenBank/DDBJ databases">
        <authorList>
            <person name="Martin A.A."/>
        </authorList>
    </citation>
    <scope>NUCLEOTIDE SEQUENCE</scope>
</reference>
<dbReference type="WBParaSite" id="ACAC_0000936501-mRNA-1">
    <property type="protein sequence ID" value="ACAC_0000936501-mRNA-1"/>
    <property type="gene ID" value="ACAC_0000936501"/>
</dbReference>
<protein>
    <submittedName>
        <fullName evidence="6">DNA_pol_E_B domain-containing protein</fullName>
    </submittedName>
</protein>
<dbReference type="GO" id="GO:0006271">
    <property type="term" value="P:DNA strand elongation involved in DNA replication"/>
    <property type="evidence" value="ECO:0007669"/>
    <property type="project" value="TreeGrafter"/>
</dbReference>
<dbReference type="STRING" id="6313.A0A0K0DEP9"/>
<evidence type="ECO:0000313" key="6">
    <source>
        <dbReference type="WBParaSite" id="ACAC_0000936501-mRNA-1"/>
    </source>
</evidence>
<keyword evidence="5" id="KW-1185">Reference proteome</keyword>
<dbReference type="Gene3D" id="2.40.50.430">
    <property type="match status" value="1"/>
</dbReference>
<feature type="domain" description="DNA polymerase alpha/delta/epsilon subunit B" evidence="3">
    <location>
        <begin position="200"/>
        <end position="358"/>
    </location>
</feature>
<proteinExistence type="inferred from homology"/>
<evidence type="ECO:0000259" key="4">
    <source>
        <dbReference type="Pfam" id="PF18018"/>
    </source>
</evidence>
<dbReference type="InterPro" id="IPR007185">
    <property type="entry name" value="DNA_pol_a/d/e_bsu"/>
</dbReference>
<sequence>MVRIDRIRLEYTNRSKKFTLTAVDKQNAFERQYNHIYVARLQALKPRILDAGKKQIGEEIEYKQLEDIELFEKAFVIGTITKRINTRPSVLKEIADEELIVPEDYDDGEVISTPSSRDVLEFEDEKQIVKLEGNIKMDEVATGCTVGLYGSQVKSDVFNVERIVWPTPCPQNSWPTNKTGGVVAFLSGLELTRNAVDNAHEFTSSVHYLSLSYKEASSNVETIACLDELLSRISNRVKLDLVPGVGDPCPQQLPQQPIHRACLPRSSASGAALTLATNPYEFSLAGIDILATSGRAVSDLRRLSGVCSSCDLIELMLRWQHIAPTCPDTVDGFPFENRDPFIMDGTFPHVMVVGNQPHPESRWFENVCGERCLMISVPRFSQTQLLVLLDLDTMDVYYEHFSVA</sequence>
<dbReference type="PANTHER" id="PTHR10416:SF0">
    <property type="entry name" value="DNA POLYMERASE DELTA SUBUNIT 2"/>
    <property type="match status" value="1"/>
</dbReference>